<reference evidence="1 2" key="1">
    <citation type="journal article" date="2024" name="G3 (Bethesda)">
        <title>Genome assembly of Hibiscus sabdariffa L. provides insights into metabolisms of medicinal natural products.</title>
        <authorList>
            <person name="Kim T."/>
        </authorList>
    </citation>
    <scope>NUCLEOTIDE SEQUENCE [LARGE SCALE GENOMIC DNA]</scope>
    <source>
        <strain evidence="1">TK-2024</strain>
        <tissue evidence="1">Old leaves</tissue>
    </source>
</reference>
<evidence type="ECO:0000313" key="2">
    <source>
        <dbReference type="Proteomes" id="UP001396334"/>
    </source>
</evidence>
<keyword evidence="2" id="KW-1185">Reference proteome</keyword>
<name>A0ABR2RG09_9ROSI</name>
<organism evidence="1 2">
    <name type="scientific">Hibiscus sabdariffa</name>
    <name type="common">roselle</name>
    <dbReference type="NCBI Taxonomy" id="183260"/>
    <lineage>
        <taxon>Eukaryota</taxon>
        <taxon>Viridiplantae</taxon>
        <taxon>Streptophyta</taxon>
        <taxon>Embryophyta</taxon>
        <taxon>Tracheophyta</taxon>
        <taxon>Spermatophyta</taxon>
        <taxon>Magnoliopsida</taxon>
        <taxon>eudicotyledons</taxon>
        <taxon>Gunneridae</taxon>
        <taxon>Pentapetalae</taxon>
        <taxon>rosids</taxon>
        <taxon>malvids</taxon>
        <taxon>Malvales</taxon>
        <taxon>Malvaceae</taxon>
        <taxon>Malvoideae</taxon>
        <taxon>Hibiscus</taxon>
    </lineage>
</organism>
<dbReference type="EMBL" id="JBBPBN010000022">
    <property type="protein sequence ID" value="KAK9011736.1"/>
    <property type="molecule type" value="Genomic_DNA"/>
</dbReference>
<gene>
    <name evidence="1" type="ORF">V6N11_039819</name>
</gene>
<dbReference type="Proteomes" id="UP001396334">
    <property type="component" value="Unassembled WGS sequence"/>
</dbReference>
<evidence type="ECO:0000313" key="1">
    <source>
        <dbReference type="EMBL" id="KAK9011736.1"/>
    </source>
</evidence>
<comment type="caution">
    <text evidence="1">The sequence shown here is derived from an EMBL/GenBank/DDBJ whole genome shotgun (WGS) entry which is preliminary data.</text>
</comment>
<sequence length="91" mass="10093">MGHEQRLPTTLFKTQVSSMGEEGTNMLSCRLYKTNGLGSMWEYLGKDMALLAELLEYGEGPGVGLKRDKGVVPWWYMGLRILGLGVIGSHM</sequence>
<protein>
    <submittedName>
        <fullName evidence="1">Uncharacterized protein</fullName>
    </submittedName>
</protein>
<proteinExistence type="predicted"/>
<accession>A0ABR2RG09</accession>